<dbReference type="InterPro" id="IPR028994">
    <property type="entry name" value="Integrin_alpha_N"/>
</dbReference>
<organism evidence="1 2">
    <name type="scientific">Candidatus Kerfeldbacteria bacterium CG15_BIG_FIL_POST_REV_8_21_14_020_45_12</name>
    <dbReference type="NCBI Taxonomy" id="2014247"/>
    <lineage>
        <taxon>Bacteria</taxon>
        <taxon>Candidatus Kerfeldiibacteriota</taxon>
    </lineage>
</organism>
<protein>
    <submittedName>
        <fullName evidence="1">Uncharacterized protein</fullName>
    </submittedName>
</protein>
<sequence length="692" mass="75984">MKKFKPSSWNLIKLASLATVFAVACFGVLPSPVMAIHRPEGASPIANWNFKWSIDSDAEAESLAEWDVLIIDAESEHYSRDRLRYIKKLNPDIKILAYISLSDIRKDAASLDAGTSRQHVGEKLEENPGWVLKKKSGAAARWWPGNSIFNMTNQAPKVNGQRFNDWYADFVRDSIVKDKIWDGIFLDNVWEGASFVSRGIDTNLDGRAESGSKVNAQWRKGVRKFLKKTRKSANKNRGNSFLITGNGGTRYHKQLNGVGFEHFPNTVYGDWVSSMEEYQFIIENAVPNQIGIINSNTGNTGNKTDYQQFRFGLMSTLLDNGYYSFDNGDQTHHEKWYYDEYDIALGEPISGAYNVLQPSDPTTLREGVWRRDYEEVSVFVNTTYSDQTIRLNTGYEKFSGQQDPSTNSGDLVGSITIPARDGILLLTRLQVIKDTTFINGAFSKIFDGGGNQIRNSFFSYDGSFPGGTQVHRLSGSGKKVVANGTSVKIYNSRNQQIASFDPYGSGYSGGVNIAVGALYGGKKKYIVTGNASGVPEVKIYDMTGNLFNPGCRVYGDGFTGGVNVGVGDLDGDKKQEIVVAAGFGGGPHIRIFNNRCQLVDPGFFAFDQHLRIGVNMAVGDLNGDGKAEIIAASGPGGGPHIRIFNRHGKMLSAGFFAYEESDRSGVLVSTSDIDGDGSDEIVTSSFGIFNSF</sequence>
<dbReference type="Gene3D" id="2.130.10.130">
    <property type="entry name" value="Integrin alpha, N-terminal"/>
    <property type="match status" value="1"/>
</dbReference>
<dbReference type="PROSITE" id="PS51257">
    <property type="entry name" value="PROKAR_LIPOPROTEIN"/>
    <property type="match status" value="1"/>
</dbReference>
<name>A0A2M7H3H6_9BACT</name>
<gene>
    <name evidence="1" type="ORF">COW24_03810</name>
</gene>
<dbReference type="EMBL" id="PFGC01000041">
    <property type="protein sequence ID" value="PIW36785.1"/>
    <property type="molecule type" value="Genomic_DNA"/>
</dbReference>
<dbReference type="Pfam" id="PF14885">
    <property type="entry name" value="GHL15"/>
    <property type="match status" value="1"/>
</dbReference>
<evidence type="ECO:0000313" key="1">
    <source>
        <dbReference type="EMBL" id="PIW36785.1"/>
    </source>
</evidence>
<dbReference type="AlphaFoldDB" id="A0A2M7H3H6"/>
<evidence type="ECO:0000313" key="2">
    <source>
        <dbReference type="Proteomes" id="UP000230292"/>
    </source>
</evidence>
<accession>A0A2M7H3H6</accession>
<proteinExistence type="predicted"/>
<dbReference type="Proteomes" id="UP000230292">
    <property type="component" value="Unassembled WGS sequence"/>
</dbReference>
<dbReference type="InterPro" id="IPR029455">
    <property type="entry name" value="GHL15"/>
</dbReference>
<comment type="caution">
    <text evidence="1">The sequence shown here is derived from an EMBL/GenBank/DDBJ whole genome shotgun (WGS) entry which is preliminary data.</text>
</comment>
<dbReference type="SUPFAM" id="SSF69318">
    <property type="entry name" value="Integrin alpha N-terminal domain"/>
    <property type="match status" value="1"/>
</dbReference>
<reference evidence="1 2" key="1">
    <citation type="submission" date="2017-09" db="EMBL/GenBank/DDBJ databases">
        <title>Depth-based differentiation of microbial function through sediment-hosted aquifers and enrichment of novel symbionts in the deep terrestrial subsurface.</title>
        <authorList>
            <person name="Probst A.J."/>
            <person name="Ladd B."/>
            <person name="Jarett J.K."/>
            <person name="Geller-Mcgrath D.E."/>
            <person name="Sieber C.M."/>
            <person name="Emerson J.B."/>
            <person name="Anantharaman K."/>
            <person name="Thomas B.C."/>
            <person name="Malmstrom R."/>
            <person name="Stieglmeier M."/>
            <person name="Klingl A."/>
            <person name="Woyke T."/>
            <person name="Ryan C.M."/>
            <person name="Banfield J.F."/>
        </authorList>
    </citation>
    <scope>NUCLEOTIDE SEQUENCE [LARGE SCALE GENOMIC DNA]</scope>
    <source>
        <strain evidence="1">CG15_BIG_FIL_POST_REV_8_21_14_020_45_12</strain>
    </source>
</reference>